<organism evidence="2 3">
    <name type="scientific">Qipengyuania oceanensis</name>
    <dbReference type="NCBI Taxonomy" id="1463597"/>
    <lineage>
        <taxon>Bacteria</taxon>
        <taxon>Pseudomonadati</taxon>
        <taxon>Pseudomonadota</taxon>
        <taxon>Alphaproteobacteria</taxon>
        <taxon>Sphingomonadales</taxon>
        <taxon>Erythrobacteraceae</taxon>
        <taxon>Qipengyuania</taxon>
    </lineage>
</organism>
<reference evidence="2 3" key="1">
    <citation type="submission" date="2019-12" db="EMBL/GenBank/DDBJ databases">
        <title>Genomic-based taxomic classification of the family Erythrobacteraceae.</title>
        <authorList>
            <person name="Xu L."/>
        </authorList>
    </citation>
    <scope>NUCLEOTIDE SEQUENCE [LARGE SCALE GENOMIC DNA]</scope>
    <source>
        <strain evidence="2 3">MCCC 1A09965</strain>
    </source>
</reference>
<dbReference type="EMBL" id="WTYN01000001">
    <property type="protein sequence ID" value="MXO61863.1"/>
    <property type="molecule type" value="Genomic_DNA"/>
</dbReference>
<sequence length="68" mass="8017">MTDLRDSIYFQQLARSARKLAAQHADPVVKRRLRETAIEHDRRARELAREEAGQAKPRRGLRDLLRPR</sequence>
<dbReference type="OrthoDB" id="7452625at2"/>
<feature type="region of interest" description="Disordered" evidence="1">
    <location>
        <begin position="42"/>
        <end position="68"/>
    </location>
</feature>
<comment type="caution">
    <text evidence="2">The sequence shown here is derived from an EMBL/GenBank/DDBJ whole genome shotgun (WGS) entry which is preliminary data.</text>
</comment>
<keyword evidence="3" id="KW-1185">Reference proteome</keyword>
<dbReference type="AlphaFoldDB" id="A0A844YE04"/>
<accession>A0A844YE04</accession>
<evidence type="ECO:0000313" key="2">
    <source>
        <dbReference type="EMBL" id="MXO61863.1"/>
    </source>
</evidence>
<evidence type="ECO:0000313" key="3">
    <source>
        <dbReference type="Proteomes" id="UP000445582"/>
    </source>
</evidence>
<dbReference type="RefSeq" id="WP_160670919.1">
    <property type="nucleotide sequence ID" value="NZ_WTYN01000001.1"/>
</dbReference>
<protein>
    <submittedName>
        <fullName evidence="2">Uncharacterized protein</fullName>
    </submittedName>
</protein>
<dbReference type="Proteomes" id="UP000445582">
    <property type="component" value="Unassembled WGS sequence"/>
</dbReference>
<proteinExistence type="predicted"/>
<gene>
    <name evidence="2" type="ORF">GRI48_02445</name>
</gene>
<feature type="compositionally biased region" description="Basic and acidic residues" evidence="1">
    <location>
        <begin position="42"/>
        <end position="53"/>
    </location>
</feature>
<evidence type="ECO:0000256" key="1">
    <source>
        <dbReference type="SAM" id="MobiDB-lite"/>
    </source>
</evidence>
<name>A0A844YE04_9SPHN</name>